<dbReference type="SUPFAM" id="SSF46689">
    <property type="entry name" value="Homeodomain-like"/>
    <property type="match status" value="1"/>
</dbReference>
<dbReference type="InterPro" id="IPR050204">
    <property type="entry name" value="AraC_XylS_family_regulators"/>
</dbReference>
<sequence>MDHASRSPAPPLDRFVSMLWTSARPQGLAHAREWNLPTGCADLIVPLTQGALHRFAGRDDMAGHWLAGGVLQGAQQRATLRDTAGALAVVGAHFRPGGLVAFVAAPADEYTGRSIALDELWPGFAAALQDRLTKGGRLATPAARLDALEAALRERFLPEADVERWLGWAVAQLASGARVGTVQSACGLSPARFIERYRRAVGLTPKLHGALLRFNALLQDTQPDTAWAEAASDAGYSDQAHLAREFRRFAGFTPGDYRRDATAFPSHVACR</sequence>
<keyword evidence="1" id="KW-0805">Transcription regulation</keyword>
<dbReference type="EMBL" id="JABRWJ010000004">
    <property type="protein sequence ID" value="NRF67982.1"/>
    <property type="molecule type" value="Genomic_DNA"/>
</dbReference>
<keyword evidence="3" id="KW-0804">Transcription</keyword>
<protein>
    <submittedName>
        <fullName evidence="5">Helix-turn-helix transcriptional regulator</fullName>
    </submittedName>
</protein>
<dbReference type="Proteomes" id="UP000737171">
    <property type="component" value="Unassembled WGS sequence"/>
</dbReference>
<reference evidence="5 6" key="1">
    <citation type="submission" date="2020-05" db="EMBL/GenBank/DDBJ databases">
        <title>Aquincola sp. isolate from soil.</title>
        <authorList>
            <person name="Han J."/>
            <person name="Kim D.-U."/>
        </authorList>
    </citation>
    <scope>NUCLEOTIDE SEQUENCE [LARGE SCALE GENOMIC DNA]</scope>
    <source>
        <strain evidence="5 6">S2</strain>
    </source>
</reference>
<name>A0ABX2EH76_9BURK</name>
<feature type="domain" description="HTH araC/xylS-type" evidence="4">
    <location>
        <begin position="163"/>
        <end position="260"/>
    </location>
</feature>
<evidence type="ECO:0000256" key="1">
    <source>
        <dbReference type="ARBA" id="ARBA00023015"/>
    </source>
</evidence>
<evidence type="ECO:0000256" key="2">
    <source>
        <dbReference type="ARBA" id="ARBA00023125"/>
    </source>
</evidence>
<gene>
    <name evidence="5" type="ORF">HLB44_13395</name>
</gene>
<dbReference type="RefSeq" id="WP_173123214.1">
    <property type="nucleotide sequence ID" value="NZ_JABRWJ010000004.1"/>
</dbReference>
<evidence type="ECO:0000259" key="4">
    <source>
        <dbReference type="PROSITE" id="PS01124"/>
    </source>
</evidence>
<keyword evidence="6" id="KW-1185">Reference proteome</keyword>
<accession>A0ABX2EH76</accession>
<organism evidence="5 6">
    <name type="scientific">Pseudaquabacterium terrae</name>
    <dbReference type="NCBI Taxonomy" id="2732868"/>
    <lineage>
        <taxon>Bacteria</taxon>
        <taxon>Pseudomonadati</taxon>
        <taxon>Pseudomonadota</taxon>
        <taxon>Betaproteobacteria</taxon>
        <taxon>Burkholderiales</taxon>
        <taxon>Sphaerotilaceae</taxon>
        <taxon>Pseudaquabacterium</taxon>
    </lineage>
</organism>
<dbReference type="Pfam" id="PF20240">
    <property type="entry name" value="DUF6597"/>
    <property type="match status" value="1"/>
</dbReference>
<keyword evidence="2" id="KW-0238">DNA-binding</keyword>
<dbReference type="InterPro" id="IPR018060">
    <property type="entry name" value="HTH_AraC"/>
</dbReference>
<dbReference type="SMART" id="SM00342">
    <property type="entry name" value="HTH_ARAC"/>
    <property type="match status" value="1"/>
</dbReference>
<evidence type="ECO:0000256" key="3">
    <source>
        <dbReference type="ARBA" id="ARBA00023163"/>
    </source>
</evidence>
<evidence type="ECO:0000313" key="5">
    <source>
        <dbReference type="EMBL" id="NRF67982.1"/>
    </source>
</evidence>
<dbReference type="PROSITE" id="PS01124">
    <property type="entry name" value="HTH_ARAC_FAMILY_2"/>
    <property type="match status" value="1"/>
</dbReference>
<proteinExistence type="predicted"/>
<dbReference type="PANTHER" id="PTHR46796">
    <property type="entry name" value="HTH-TYPE TRANSCRIPTIONAL ACTIVATOR RHAS-RELATED"/>
    <property type="match status" value="1"/>
</dbReference>
<dbReference type="InterPro" id="IPR009057">
    <property type="entry name" value="Homeodomain-like_sf"/>
</dbReference>
<comment type="caution">
    <text evidence="5">The sequence shown here is derived from an EMBL/GenBank/DDBJ whole genome shotgun (WGS) entry which is preliminary data.</text>
</comment>
<dbReference type="PANTHER" id="PTHR46796:SF15">
    <property type="entry name" value="BLL1074 PROTEIN"/>
    <property type="match status" value="1"/>
</dbReference>
<dbReference type="InterPro" id="IPR046532">
    <property type="entry name" value="DUF6597"/>
</dbReference>
<evidence type="ECO:0000313" key="6">
    <source>
        <dbReference type="Proteomes" id="UP000737171"/>
    </source>
</evidence>
<dbReference type="Pfam" id="PF12833">
    <property type="entry name" value="HTH_18"/>
    <property type="match status" value="1"/>
</dbReference>
<dbReference type="Gene3D" id="1.10.10.60">
    <property type="entry name" value="Homeodomain-like"/>
    <property type="match status" value="1"/>
</dbReference>